<feature type="transmembrane region" description="Helical" evidence="8">
    <location>
        <begin position="405"/>
        <end position="424"/>
    </location>
</feature>
<comment type="function">
    <text evidence="1">Acts as a defensive agent. Recognizes blood group fucosylated oligosaccharides including A, B, H and Lewis B-type antigens. Does not recognize Lewis A antigen and has low affinity for monovalent haptens.</text>
</comment>
<feature type="transmembrane region" description="Helical" evidence="8">
    <location>
        <begin position="322"/>
        <end position="347"/>
    </location>
</feature>
<keyword evidence="6" id="KW-0106">Calcium</keyword>
<dbReference type="Proteomes" id="UP000176938">
    <property type="component" value="Unassembled WGS sequence"/>
</dbReference>
<feature type="transmembrane region" description="Helical" evidence="8">
    <location>
        <begin position="130"/>
        <end position="149"/>
    </location>
</feature>
<feature type="transmembrane region" description="Helical" evidence="8">
    <location>
        <begin position="155"/>
        <end position="178"/>
    </location>
</feature>
<evidence type="ECO:0000313" key="10">
    <source>
        <dbReference type="EMBL" id="OGC03098.1"/>
    </source>
</evidence>
<evidence type="ECO:0000256" key="7">
    <source>
        <dbReference type="ARBA" id="ARBA00023157"/>
    </source>
</evidence>
<feature type="transmembrane region" description="Helical" evidence="8">
    <location>
        <begin position="431"/>
        <end position="451"/>
    </location>
</feature>
<reference evidence="10 11" key="1">
    <citation type="journal article" date="2016" name="Nat. Commun.">
        <title>Thousands of microbial genomes shed light on interconnected biogeochemical processes in an aquifer system.</title>
        <authorList>
            <person name="Anantharaman K."/>
            <person name="Brown C.T."/>
            <person name="Hug L.A."/>
            <person name="Sharon I."/>
            <person name="Castelle C.J."/>
            <person name="Probst A.J."/>
            <person name="Thomas B.C."/>
            <person name="Singh A."/>
            <person name="Wilkins M.J."/>
            <person name="Karaoz U."/>
            <person name="Brodie E.L."/>
            <person name="Williams K.H."/>
            <person name="Hubbard S.S."/>
            <person name="Banfield J.F."/>
        </authorList>
    </citation>
    <scope>NUCLEOTIDE SEQUENCE [LARGE SCALE GENOMIC DNA]</scope>
</reference>
<dbReference type="EMBL" id="METP01000061">
    <property type="protein sequence ID" value="OGC03098.1"/>
    <property type="molecule type" value="Genomic_DNA"/>
</dbReference>
<dbReference type="PANTHER" id="PTHR45713:SF6">
    <property type="entry name" value="F5_8 TYPE C DOMAIN-CONTAINING PROTEIN"/>
    <property type="match status" value="1"/>
</dbReference>
<comment type="caution">
    <text evidence="10">The sequence shown here is derived from an EMBL/GenBank/DDBJ whole genome shotgun (WGS) entry which is preliminary data.</text>
</comment>
<dbReference type="GO" id="GO:0046872">
    <property type="term" value="F:metal ion binding"/>
    <property type="evidence" value="ECO:0007669"/>
    <property type="project" value="UniProtKB-KW"/>
</dbReference>
<dbReference type="InterPro" id="IPR006585">
    <property type="entry name" value="FTP1"/>
</dbReference>
<dbReference type="SUPFAM" id="SSF49785">
    <property type="entry name" value="Galactose-binding domain-like"/>
    <property type="match status" value="1"/>
</dbReference>
<comment type="similarity">
    <text evidence="2">Belongs to the fucolectin family.</text>
</comment>
<evidence type="ECO:0000256" key="3">
    <source>
        <dbReference type="ARBA" id="ARBA00011233"/>
    </source>
</evidence>
<dbReference type="SMART" id="SM00607">
    <property type="entry name" value="FTP"/>
    <property type="match status" value="1"/>
</dbReference>
<accession>A0A1F4R4I0</accession>
<evidence type="ECO:0000256" key="4">
    <source>
        <dbReference type="ARBA" id="ARBA00022723"/>
    </source>
</evidence>
<keyword evidence="4" id="KW-0479">Metal-binding</keyword>
<evidence type="ECO:0000256" key="6">
    <source>
        <dbReference type="ARBA" id="ARBA00022837"/>
    </source>
</evidence>
<dbReference type="InterPro" id="IPR051941">
    <property type="entry name" value="BG_Antigen-Binding_Lectin"/>
</dbReference>
<feature type="domain" description="Fucolectin tachylectin-4 pentraxin-1" evidence="9">
    <location>
        <begin position="686"/>
        <end position="842"/>
    </location>
</feature>
<feature type="transmembrane region" description="Helical" evidence="8">
    <location>
        <begin position="488"/>
        <end position="507"/>
    </location>
</feature>
<dbReference type="PANTHER" id="PTHR45713">
    <property type="entry name" value="FTP DOMAIN-CONTAINING PROTEIN"/>
    <property type="match status" value="1"/>
</dbReference>
<feature type="transmembrane region" description="Helical" evidence="8">
    <location>
        <begin position="368"/>
        <end position="393"/>
    </location>
</feature>
<evidence type="ECO:0000259" key="9">
    <source>
        <dbReference type="SMART" id="SM00607"/>
    </source>
</evidence>
<dbReference type="Gene3D" id="2.60.120.260">
    <property type="entry name" value="Galactose-binding domain-like"/>
    <property type="match status" value="1"/>
</dbReference>
<feature type="transmembrane region" description="Helical" evidence="8">
    <location>
        <begin position="99"/>
        <end position="118"/>
    </location>
</feature>
<keyword evidence="8" id="KW-1133">Transmembrane helix</keyword>
<dbReference type="GO" id="GO:0042806">
    <property type="term" value="F:fucose binding"/>
    <property type="evidence" value="ECO:0007669"/>
    <property type="project" value="UniProtKB-ARBA"/>
</dbReference>
<evidence type="ECO:0000256" key="8">
    <source>
        <dbReference type="SAM" id="Phobius"/>
    </source>
</evidence>
<organism evidence="10 11">
    <name type="scientific">candidate division WOR-1 bacterium RIFCSPLOWO2_02_FULL_46_20</name>
    <dbReference type="NCBI Taxonomy" id="1802567"/>
    <lineage>
        <taxon>Bacteria</taxon>
        <taxon>Bacillati</taxon>
        <taxon>Saganbacteria</taxon>
    </lineage>
</organism>
<feature type="transmembrane region" description="Helical" evidence="8">
    <location>
        <begin position="926"/>
        <end position="947"/>
    </location>
</feature>
<evidence type="ECO:0000313" key="11">
    <source>
        <dbReference type="Proteomes" id="UP000176938"/>
    </source>
</evidence>
<feature type="transmembrane region" description="Helical" evidence="8">
    <location>
        <begin position="34"/>
        <end position="50"/>
    </location>
</feature>
<feature type="transmembrane region" description="Helical" evidence="8">
    <location>
        <begin position="463"/>
        <end position="483"/>
    </location>
</feature>
<gene>
    <name evidence="10" type="ORF">A3H38_04335</name>
</gene>
<keyword evidence="5" id="KW-0430">Lectin</keyword>
<name>A0A1F4R4I0_UNCSA</name>
<evidence type="ECO:0000256" key="1">
    <source>
        <dbReference type="ARBA" id="ARBA00002219"/>
    </source>
</evidence>
<dbReference type="Pfam" id="PF22633">
    <property type="entry name" value="F5_F8_type_C_2"/>
    <property type="match status" value="1"/>
</dbReference>
<comment type="subunit">
    <text evidence="3">Homotrimer.</text>
</comment>
<sequence>MNIKIIKYLTAKTAVDALITVVTGMISFIMRNRYSAFALVMTAIFYLPALKNGSVDAGFLYGGDNLGWYFPALAKTHTLFNSFNFTAIDFSTFNASSDFFLSPNFFAYHPLVIIYSLLVPAETTSLQELGHFLVLLLAVHSFLAVYFSLKLFTRFFSFDFGTAALIASAFAFSVHMVFTMGQPNYVFIASIIPWATYAALSYGETPSLRQLVFAILPIIFGLMGGYLPLGVACLLLSVILVAAKLLVIDNTEKQFDERVRALLGALLPFVCASIIVGPYLYAVYAFNRETTSTDFGSLFYSAHQLAEQPQSLLRLISSNYNYFVPGGFSEFTLAWGFIAIVIATIFLSSPKTIDALTPQDWKIFKISAFIYFATVLAIYGEYSVVSDLVYYLVPQVGKMHIYQRFLLPAHLLFVVMVALMLKAVVQVRPPVALRVVLALSAVATLTAAYLVGRNPTFSQEIGLNNYLVFELLLAFLFACALIVPGKNFVYSAVIVLFCLPALDRMYGFSEGGNTLQKQQERQKIALDESERARFITYLKRFSDKAIIKYVDVTPMWTKEGVETFPKVFPYFALKELPLSSYGGYTFYLSARADYMHKMPVGANVTVSPDWEYLRNTGADFVVARALDVQNDALSGVFARIKNEDLYKLPNDVVIVPLRTQAEKKLSSGNAIFDNGYFKISESSDSLVNIAKGKPARQSSILAGGDAMRAVDGNTEGDFNLGSVSHTGVDTNAWLEIDLGQSEMIDSVRVWNRTDGSGDRLRDYWVFISDAPFLAKDSASVLRARPATWGQVNFTPNPKGTIQTGGVRGRYVRVQLGGTQPIGESYLSLAEVEVFRSDMSQVATATVPHSSDASDLQVKKFTTNNANYFRLDLESSASATVQYLFWNNPRLNYYLNGQRTTVVERDGLNFINVPAGSNTIEIRYRHWPLIVFWVFYTMYALVFLWIVTPSRVRAGVWRRLFHRASGRNL</sequence>
<proteinExistence type="inferred from homology"/>
<protein>
    <recommendedName>
        <fullName evidence="9">Fucolectin tachylectin-4 pentraxin-1 domain-containing protein</fullName>
    </recommendedName>
</protein>
<evidence type="ECO:0000256" key="5">
    <source>
        <dbReference type="ARBA" id="ARBA00022734"/>
    </source>
</evidence>
<keyword evidence="8" id="KW-0812">Transmembrane</keyword>
<dbReference type="InterPro" id="IPR008979">
    <property type="entry name" value="Galactose-bd-like_sf"/>
</dbReference>
<dbReference type="GO" id="GO:0010185">
    <property type="term" value="P:regulation of cellular defense response"/>
    <property type="evidence" value="ECO:0007669"/>
    <property type="project" value="UniProtKB-ARBA"/>
</dbReference>
<feature type="transmembrane region" description="Helical" evidence="8">
    <location>
        <begin position="214"/>
        <end position="247"/>
    </location>
</feature>
<keyword evidence="8" id="KW-0472">Membrane</keyword>
<dbReference type="AlphaFoldDB" id="A0A1F4R4I0"/>
<feature type="transmembrane region" description="Helical" evidence="8">
    <location>
        <begin position="259"/>
        <end position="281"/>
    </location>
</feature>
<feature type="transmembrane region" description="Helical" evidence="8">
    <location>
        <begin position="185"/>
        <end position="202"/>
    </location>
</feature>
<evidence type="ECO:0000256" key="2">
    <source>
        <dbReference type="ARBA" id="ARBA00010147"/>
    </source>
</evidence>
<keyword evidence="7" id="KW-1015">Disulfide bond</keyword>